<dbReference type="PANTHER" id="PTHR30557:SF1">
    <property type="entry name" value="PHOSPHOMETHYLPYRIMIDINE SYNTHASE, CHLOROPLASTIC"/>
    <property type="match status" value="1"/>
</dbReference>
<comment type="caution">
    <text evidence="9">The sequence shown here is derived from an EMBL/GenBank/DDBJ whole genome shotgun (WGS) entry which is preliminary data.</text>
</comment>
<dbReference type="EMBL" id="JAGTUF010000008">
    <property type="protein sequence ID" value="MBR9972112.1"/>
    <property type="molecule type" value="Genomic_DNA"/>
</dbReference>
<dbReference type="RefSeq" id="WP_211548547.1">
    <property type="nucleotide sequence ID" value="NZ_JAGTUF010000008.1"/>
</dbReference>
<dbReference type="Gene3D" id="3.20.20.540">
    <property type="entry name" value="Radical SAM ThiC family, central domain"/>
    <property type="match status" value="1"/>
</dbReference>
<evidence type="ECO:0000256" key="6">
    <source>
        <dbReference type="ARBA" id="ARBA00023004"/>
    </source>
</evidence>
<reference evidence="9 10" key="1">
    <citation type="submission" date="2021-04" db="EMBL/GenBank/DDBJ databases">
        <title>Magnetospirillum sulfuroxidans sp. nov., a facultative chemolithoautotrophic sulfur-oxidizing alphaproteobacterium isolated from freshwater sediment and proposals for Paramagetospirillum gen. nov., and Magnetospirillaceae fam. nov.</title>
        <authorList>
            <person name="Koziaeva V."/>
            <person name="Geelhoed J.S."/>
            <person name="Sorokin D.Y."/>
            <person name="Grouzdev D.S."/>
        </authorList>
    </citation>
    <scope>NUCLEOTIDE SEQUENCE [LARGE SCALE GENOMIC DNA]</scope>
    <source>
        <strain evidence="9 10">J10</strain>
    </source>
</reference>
<keyword evidence="3" id="KW-0949">S-adenosyl-L-methionine</keyword>
<keyword evidence="10" id="KW-1185">Reference proteome</keyword>
<evidence type="ECO:0000313" key="10">
    <source>
        <dbReference type="Proteomes" id="UP000680714"/>
    </source>
</evidence>
<evidence type="ECO:0000313" key="9">
    <source>
        <dbReference type="EMBL" id="MBR9972112.1"/>
    </source>
</evidence>
<evidence type="ECO:0000256" key="8">
    <source>
        <dbReference type="ARBA" id="ARBA00023239"/>
    </source>
</evidence>
<accession>A0ABS5ICG0</accession>
<dbReference type="Pfam" id="PF01964">
    <property type="entry name" value="ThiC_Rad_SAM"/>
    <property type="match status" value="1"/>
</dbReference>
<keyword evidence="2" id="KW-0004">4Fe-4S</keyword>
<evidence type="ECO:0000256" key="7">
    <source>
        <dbReference type="ARBA" id="ARBA00023014"/>
    </source>
</evidence>
<evidence type="ECO:0000256" key="4">
    <source>
        <dbReference type="ARBA" id="ARBA00022723"/>
    </source>
</evidence>
<evidence type="ECO:0000256" key="1">
    <source>
        <dbReference type="ARBA" id="ARBA00001966"/>
    </source>
</evidence>
<dbReference type="InterPro" id="IPR038521">
    <property type="entry name" value="ThiC/Bza_core_dom"/>
</dbReference>
<dbReference type="Proteomes" id="UP000680714">
    <property type="component" value="Unassembled WGS sequence"/>
</dbReference>
<organism evidence="9 10">
    <name type="scientific">Magnetospirillum sulfuroxidans</name>
    <dbReference type="NCBI Taxonomy" id="611300"/>
    <lineage>
        <taxon>Bacteria</taxon>
        <taxon>Pseudomonadati</taxon>
        <taxon>Pseudomonadota</taxon>
        <taxon>Alphaproteobacteria</taxon>
        <taxon>Rhodospirillales</taxon>
        <taxon>Rhodospirillaceae</taxon>
        <taxon>Magnetospirillum</taxon>
    </lineage>
</organism>
<name>A0ABS5ICG0_9PROT</name>
<keyword evidence="5" id="KW-0862">Zinc</keyword>
<keyword evidence="4" id="KW-0479">Metal-binding</keyword>
<dbReference type="EC" id="4.1.99.17" evidence="9"/>
<evidence type="ECO:0000256" key="3">
    <source>
        <dbReference type="ARBA" id="ARBA00022691"/>
    </source>
</evidence>
<keyword evidence="6" id="KW-0408">Iron</keyword>
<proteinExistence type="predicted"/>
<dbReference type="InterPro" id="IPR002817">
    <property type="entry name" value="ThiC/BzaA/B"/>
</dbReference>
<sequence>MEIDEIILGLDDVLRGNITADLLRNAVEDGSAVLIRGRERSVAVGSSLPVKINTNIGISDKSDPNVEVEKLKLLSSFSFRPDLMMDHTIDREHRDFWKTMVRHFDGPVGTLPHYTIYSPQHGIEKSALIDRITEMLEGGVAFMTLHFTSDPDIYDVARKTRPIPVTSRGGGLVVRDMLRSGRNENVFRAAIADIASVFRKFDATISVGTTYRPPDIFSALDEAHTLETKRQVQIVRELREAGVSVIMEGVGHVQLTDIPRYIAIASKAKCPFMPLGPTTTDSAIGFDHVVNAIGGVTMALAGGAHILNSITREEHTGGVPSLESVVEGLKAAKVAAHSVNVTRFERIKAFDRMTIEQRGKQVSCVVAGGLFNERVDDPRKGCNRCSFECPIVLAPASPIH</sequence>
<dbReference type="PANTHER" id="PTHR30557">
    <property type="entry name" value="THIAMINE BIOSYNTHESIS PROTEIN THIC"/>
    <property type="match status" value="1"/>
</dbReference>
<gene>
    <name evidence="9" type="ORF">KEC16_10350</name>
</gene>
<keyword evidence="7" id="KW-0411">Iron-sulfur</keyword>
<keyword evidence="8 9" id="KW-0456">Lyase</keyword>
<evidence type="ECO:0000256" key="5">
    <source>
        <dbReference type="ARBA" id="ARBA00022833"/>
    </source>
</evidence>
<dbReference type="GO" id="GO:0070284">
    <property type="term" value="F:phosphomethylpyrimidine synthase activity"/>
    <property type="evidence" value="ECO:0007669"/>
    <property type="project" value="UniProtKB-EC"/>
</dbReference>
<comment type="cofactor">
    <cofactor evidence="1">
        <name>[4Fe-4S] cluster</name>
        <dbReference type="ChEBI" id="CHEBI:49883"/>
    </cofactor>
</comment>
<protein>
    <submittedName>
        <fullName evidence="9">Phosphomethylpyrimidine synthase ThiC</fullName>
        <ecNumber evidence="9">4.1.99.17</ecNumber>
    </submittedName>
</protein>
<evidence type="ECO:0000256" key="2">
    <source>
        <dbReference type="ARBA" id="ARBA00022485"/>
    </source>
</evidence>